<reference evidence="3" key="1">
    <citation type="submission" date="2017-08" db="EMBL/GenBank/DDBJ databases">
        <authorList>
            <person name="Varghese N."/>
            <person name="Submissions S."/>
        </authorList>
    </citation>
    <scope>NUCLEOTIDE SEQUENCE [LARGE SCALE GENOMIC DNA]</scope>
    <source>
        <strain evidence="3">JA276</strain>
    </source>
</reference>
<sequence>MTQPENAPPPHDADNQHPHKRGLLAGLRASFLTGLVVISPVALTLWLMWSVAGMVDGWVLPFIPTHLQPETYVGTNLRGVGVVIFLIFTIVVGALARNFIGRAIIRFGEGLVDRTPIVRSVYNGVKQIAETVLSTGDTKFDRACIIEYPRKGLKAIAFVSSRAKGEVAANGAADDPLVSVFLPTTPNPTSGFLLFVPESEISYLDMTVEDAAKLIISAGLVYPNDKKIVEQRTGWKTEKKIVKAPEKDPEAA</sequence>
<keyword evidence="1" id="KW-0472">Membrane</keyword>
<feature type="transmembrane region" description="Helical" evidence="1">
    <location>
        <begin position="77"/>
        <end position="96"/>
    </location>
</feature>
<protein>
    <submittedName>
        <fullName evidence="2">Uncharacterized membrane protein</fullName>
    </submittedName>
</protein>
<dbReference type="EMBL" id="OBMT01000009">
    <property type="protein sequence ID" value="SOC11861.1"/>
    <property type="molecule type" value="Genomic_DNA"/>
</dbReference>
<dbReference type="InterPro" id="IPR007462">
    <property type="entry name" value="COV1-like"/>
</dbReference>
<feature type="transmembrane region" description="Helical" evidence="1">
    <location>
        <begin position="29"/>
        <end position="49"/>
    </location>
</feature>
<evidence type="ECO:0000313" key="3">
    <source>
        <dbReference type="Proteomes" id="UP000219111"/>
    </source>
</evidence>
<dbReference type="PANTHER" id="PTHR31876">
    <property type="entry name" value="COV-LIKE PROTEIN 1"/>
    <property type="match status" value="1"/>
</dbReference>
<gene>
    <name evidence="2" type="ORF">SAMN05877831_10969</name>
</gene>
<dbReference type="AlphaFoldDB" id="A0A285STV2"/>
<dbReference type="PANTHER" id="PTHR31876:SF26">
    <property type="entry name" value="PROTEIN LIKE COV 2"/>
    <property type="match status" value="1"/>
</dbReference>
<organism evidence="2 3">
    <name type="scientific">Rhodobacter maris</name>
    <dbReference type="NCBI Taxonomy" id="446682"/>
    <lineage>
        <taxon>Bacteria</taxon>
        <taxon>Pseudomonadati</taxon>
        <taxon>Pseudomonadota</taxon>
        <taxon>Alphaproteobacteria</taxon>
        <taxon>Rhodobacterales</taxon>
        <taxon>Rhodobacter group</taxon>
        <taxon>Rhodobacter</taxon>
    </lineage>
</organism>
<dbReference type="OrthoDB" id="9780267at2"/>
<evidence type="ECO:0000256" key="1">
    <source>
        <dbReference type="SAM" id="Phobius"/>
    </source>
</evidence>
<keyword evidence="3" id="KW-1185">Reference proteome</keyword>
<dbReference type="Pfam" id="PF04367">
    <property type="entry name" value="DUF502"/>
    <property type="match status" value="1"/>
</dbReference>
<dbReference type="RefSeq" id="WP_097070522.1">
    <property type="nucleotide sequence ID" value="NZ_OBMT01000009.1"/>
</dbReference>
<evidence type="ECO:0000313" key="2">
    <source>
        <dbReference type="EMBL" id="SOC11861.1"/>
    </source>
</evidence>
<proteinExistence type="predicted"/>
<keyword evidence="1" id="KW-1133">Transmembrane helix</keyword>
<keyword evidence="1" id="KW-0812">Transmembrane</keyword>
<name>A0A285STV2_9RHOB</name>
<accession>A0A285STV2</accession>
<dbReference type="Proteomes" id="UP000219111">
    <property type="component" value="Unassembled WGS sequence"/>
</dbReference>